<reference evidence="3" key="1">
    <citation type="submission" date="2016-10" db="EMBL/GenBank/DDBJ databases">
        <authorList>
            <person name="Varghese N."/>
            <person name="Submissions S."/>
        </authorList>
    </citation>
    <scope>NUCLEOTIDE SEQUENCE [LARGE SCALE GENOMIC DNA]</scope>
    <source>
        <strain evidence="3">Jip14</strain>
    </source>
</reference>
<dbReference type="EMBL" id="FNZR01000004">
    <property type="protein sequence ID" value="SEL26564.1"/>
    <property type="molecule type" value="Genomic_DNA"/>
</dbReference>
<dbReference type="Proteomes" id="UP000198916">
    <property type="component" value="Unassembled WGS sequence"/>
</dbReference>
<accession>A0A1H7NTA6</accession>
<keyword evidence="1" id="KW-0472">Membrane</keyword>
<gene>
    <name evidence="2" type="ORF">SAMN05421740_10492</name>
</gene>
<evidence type="ECO:0000313" key="2">
    <source>
        <dbReference type="EMBL" id="SEL26564.1"/>
    </source>
</evidence>
<protein>
    <submittedName>
        <fullName evidence="2">Uncharacterized protein</fullName>
    </submittedName>
</protein>
<sequence length="49" mass="5607">MSDIGHLFVQYRTVGPGCRICCSIGLLFWSLVYYFSVLLRIGVILLRIN</sequence>
<name>A0A1H7NTA6_9SPHI</name>
<feature type="transmembrane region" description="Helical" evidence="1">
    <location>
        <begin position="26"/>
        <end position="46"/>
    </location>
</feature>
<proteinExistence type="predicted"/>
<keyword evidence="1" id="KW-0812">Transmembrane</keyword>
<dbReference type="STRING" id="332977.SAMN05421740_10492"/>
<keyword evidence="3" id="KW-1185">Reference proteome</keyword>
<evidence type="ECO:0000313" key="3">
    <source>
        <dbReference type="Proteomes" id="UP000198916"/>
    </source>
</evidence>
<dbReference type="AlphaFoldDB" id="A0A1H7NTA6"/>
<keyword evidence="1" id="KW-1133">Transmembrane helix</keyword>
<organism evidence="2 3">
    <name type="scientific">Parapedobacter koreensis</name>
    <dbReference type="NCBI Taxonomy" id="332977"/>
    <lineage>
        <taxon>Bacteria</taxon>
        <taxon>Pseudomonadati</taxon>
        <taxon>Bacteroidota</taxon>
        <taxon>Sphingobacteriia</taxon>
        <taxon>Sphingobacteriales</taxon>
        <taxon>Sphingobacteriaceae</taxon>
        <taxon>Parapedobacter</taxon>
    </lineage>
</organism>
<evidence type="ECO:0000256" key="1">
    <source>
        <dbReference type="SAM" id="Phobius"/>
    </source>
</evidence>